<feature type="transmembrane region" description="Helical" evidence="2">
    <location>
        <begin position="28"/>
        <end position="49"/>
    </location>
</feature>
<accession>K0R1K2</accession>
<sequence length="114" mass="12221">QRPHPDGPPLDSVLADMRGSPRRAAFEYGVLITLGSTLAAAYGFLIVYANQRNADGQRRGLPKVHLDEEVDLGVAVEDLKQVVTGMLSGQTPEFPSKPSRPDAGVDVRPGGEKK</sequence>
<dbReference type="AlphaFoldDB" id="K0R1K2"/>
<keyword evidence="2" id="KW-0472">Membrane</keyword>
<organism evidence="3 4">
    <name type="scientific">Thalassiosira oceanica</name>
    <name type="common">Marine diatom</name>
    <dbReference type="NCBI Taxonomy" id="159749"/>
    <lineage>
        <taxon>Eukaryota</taxon>
        <taxon>Sar</taxon>
        <taxon>Stramenopiles</taxon>
        <taxon>Ochrophyta</taxon>
        <taxon>Bacillariophyta</taxon>
        <taxon>Coscinodiscophyceae</taxon>
        <taxon>Thalassiosirophycidae</taxon>
        <taxon>Thalassiosirales</taxon>
        <taxon>Thalassiosiraceae</taxon>
        <taxon>Thalassiosira</taxon>
    </lineage>
</organism>
<protein>
    <submittedName>
        <fullName evidence="3">Uncharacterized protein</fullName>
    </submittedName>
</protein>
<evidence type="ECO:0000313" key="3">
    <source>
        <dbReference type="EMBL" id="EJK46323.1"/>
    </source>
</evidence>
<name>K0R1K2_THAOC</name>
<feature type="non-terminal residue" evidence="3">
    <location>
        <position position="1"/>
    </location>
</feature>
<keyword evidence="4" id="KW-1185">Reference proteome</keyword>
<feature type="region of interest" description="Disordered" evidence="1">
    <location>
        <begin position="87"/>
        <end position="114"/>
    </location>
</feature>
<feature type="compositionally biased region" description="Basic and acidic residues" evidence="1">
    <location>
        <begin position="99"/>
        <end position="114"/>
    </location>
</feature>
<keyword evidence="2" id="KW-1133">Transmembrane helix</keyword>
<proteinExistence type="predicted"/>
<keyword evidence="2" id="KW-0812">Transmembrane</keyword>
<gene>
    <name evidence="3" type="ORF">THAOC_35010</name>
</gene>
<evidence type="ECO:0000256" key="1">
    <source>
        <dbReference type="SAM" id="MobiDB-lite"/>
    </source>
</evidence>
<dbReference type="Proteomes" id="UP000266841">
    <property type="component" value="Unassembled WGS sequence"/>
</dbReference>
<comment type="caution">
    <text evidence="3">The sequence shown here is derived from an EMBL/GenBank/DDBJ whole genome shotgun (WGS) entry which is preliminary data.</text>
</comment>
<reference evidence="3 4" key="1">
    <citation type="journal article" date="2012" name="Genome Biol.">
        <title>Genome and low-iron response of an oceanic diatom adapted to chronic iron limitation.</title>
        <authorList>
            <person name="Lommer M."/>
            <person name="Specht M."/>
            <person name="Roy A.S."/>
            <person name="Kraemer L."/>
            <person name="Andreson R."/>
            <person name="Gutowska M.A."/>
            <person name="Wolf J."/>
            <person name="Bergner S.V."/>
            <person name="Schilhabel M.B."/>
            <person name="Klostermeier U.C."/>
            <person name="Beiko R.G."/>
            <person name="Rosenstiel P."/>
            <person name="Hippler M."/>
            <person name="Laroche J."/>
        </authorList>
    </citation>
    <scope>NUCLEOTIDE SEQUENCE [LARGE SCALE GENOMIC DNA]</scope>
    <source>
        <strain evidence="3 4">CCMP1005</strain>
    </source>
</reference>
<dbReference type="EMBL" id="AGNL01047823">
    <property type="protein sequence ID" value="EJK46323.1"/>
    <property type="molecule type" value="Genomic_DNA"/>
</dbReference>
<evidence type="ECO:0000256" key="2">
    <source>
        <dbReference type="SAM" id="Phobius"/>
    </source>
</evidence>
<evidence type="ECO:0000313" key="4">
    <source>
        <dbReference type="Proteomes" id="UP000266841"/>
    </source>
</evidence>